<proteinExistence type="predicted"/>
<comment type="caution">
    <text evidence="1">The sequence shown here is derived from an EMBL/GenBank/DDBJ whole genome shotgun (WGS) entry which is preliminary data.</text>
</comment>
<gene>
    <name evidence="1" type="ORF">SD77_0038</name>
</gene>
<organism evidence="1 2">
    <name type="scientific">Bacillus badius</name>
    <dbReference type="NCBI Taxonomy" id="1455"/>
    <lineage>
        <taxon>Bacteria</taxon>
        <taxon>Bacillati</taxon>
        <taxon>Bacillota</taxon>
        <taxon>Bacilli</taxon>
        <taxon>Bacillales</taxon>
        <taxon>Bacillaceae</taxon>
        <taxon>Pseudobacillus</taxon>
    </lineage>
</organism>
<sequence length="52" mass="5919">MKSGWDGAFYFACEWKLLISNPSTACTVSAKMKISLNMEKDYFTVYIEGERG</sequence>
<evidence type="ECO:0000313" key="2">
    <source>
        <dbReference type="Proteomes" id="UP000031982"/>
    </source>
</evidence>
<keyword evidence="2" id="KW-1185">Reference proteome</keyword>
<accession>A0ABR5AZY2</accession>
<dbReference type="Proteomes" id="UP000031982">
    <property type="component" value="Unassembled WGS sequence"/>
</dbReference>
<reference evidence="1 2" key="1">
    <citation type="submission" date="2015-01" db="EMBL/GenBank/DDBJ databases">
        <title>Genome Assembly of Bacillus badius MTCC 1458.</title>
        <authorList>
            <person name="Verma A."/>
            <person name="Khatri I."/>
            <person name="Mual P."/>
            <person name="Subramanian S."/>
            <person name="Krishnamurthi S."/>
        </authorList>
    </citation>
    <scope>NUCLEOTIDE SEQUENCE [LARGE SCALE GENOMIC DNA]</scope>
    <source>
        <strain evidence="1 2">MTCC 1458</strain>
    </source>
</reference>
<evidence type="ECO:0000313" key="1">
    <source>
        <dbReference type="EMBL" id="KIL80190.1"/>
    </source>
</evidence>
<dbReference type="EMBL" id="JXLP01000001">
    <property type="protein sequence ID" value="KIL80190.1"/>
    <property type="molecule type" value="Genomic_DNA"/>
</dbReference>
<protein>
    <submittedName>
        <fullName evidence="1">Uncharacterized protein</fullName>
    </submittedName>
</protein>
<name>A0ABR5AZY2_BACBA</name>